<evidence type="ECO:0000256" key="4">
    <source>
        <dbReference type="ARBA" id="ARBA00013472"/>
    </source>
</evidence>
<keyword evidence="8" id="KW-0811">Translocation</keyword>
<comment type="subcellular location">
    <subcellularLocation>
        <location evidence="2">Nucleus membrane</location>
        <topology evidence="2">Peripheral membrane protein</topology>
        <orientation evidence="2">Nucleoplasmic side</orientation>
    </subcellularLocation>
    <subcellularLocation>
        <location evidence="1">Nucleus</location>
        <location evidence="1">Nuclear pore complex</location>
    </subcellularLocation>
</comment>
<feature type="compositionally biased region" description="Low complexity" evidence="11">
    <location>
        <begin position="23"/>
        <end position="49"/>
    </location>
</feature>
<dbReference type="GO" id="GO:0051028">
    <property type="term" value="P:mRNA transport"/>
    <property type="evidence" value="ECO:0007669"/>
    <property type="project" value="UniProtKB-KW"/>
</dbReference>
<dbReference type="InterPro" id="IPR025574">
    <property type="entry name" value="Nucleoporin_FG_rpt"/>
</dbReference>
<dbReference type="GO" id="GO:0000973">
    <property type="term" value="P:post-transcriptional tethering of RNA polymerase II gene DNA at nuclear periphery"/>
    <property type="evidence" value="ECO:0007669"/>
    <property type="project" value="TreeGrafter"/>
</dbReference>
<dbReference type="InterPro" id="IPR037665">
    <property type="entry name" value="Nucleoporin_S59-like"/>
</dbReference>
<dbReference type="GO" id="GO:0006606">
    <property type="term" value="P:protein import into nucleus"/>
    <property type="evidence" value="ECO:0007669"/>
    <property type="project" value="TreeGrafter"/>
</dbReference>
<evidence type="ECO:0000256" key="8">
    <source>
        <dbReference type="ARBA" id="ARBA00023010"/>
    </source>
</evidence>
<evidence type="ECO:0000256" key="10">
    <source>
        <dbReference type="ARBA" id="ARBA00023242"/>
    </source>
</evidence>
<evidence type="ECO:0000256" key="11">
    <source>
        <dbReference type="SAM" id="MobiDB-lite"/>
    </source>
</evidence>
<organism evidence="12 13">
    <name type="scientific">Globodera rostochiensis</name>
    <name type="common">Golden nematode worm</name>
    <name type="synonym">Heterodera rostochiensis</name>
    <dbReference type="NCBI Taxonomy" id="31243"/>
    <lineage>
        <taxon>Eukaryota</taxon>
        <taxon>Metazoa</taxon>
        <taxon>Ecdysozoa</taxon>
        <taxon>Nematoda</taxon>
        <taxon>Chromadorea</taxon>
        <taxon>Rhabditida</taxon>
        <taxon>Tylenchina</taxon>
        <taxon>Tylenchomorpha</taxon>
        <taxon>Tylenchoidea</taxon>
        <taxon>Heteroderidae</taxon>
        <taxon>Heteroderinae</taxon>
        <taxon>Globodera</taxon>
    </lineage>
</organism>
<dbReference type="Proteomes" id="UP000887572">
    <property type="component" value="Unplaced"/>
</dbReference>
<dbReference type="GO" id="GO:0017056">
    <property type="term" value="F:structural constituent of nuclear pore"/>
    <property type="evidence" value="ECO:0007669"/>
    <property type="project" value="TreeGrafter"/>
</dbReference>
<keyword evidence="9" id="KW-0906">Nuclear pore complex</keyword>
<accession>A0A914I1T7</accession>
<comment type="similarity">
    <text evidence="3">Belongs to the nucleoporin GLFG family.</text>
</comment>
<name>A0A914I1T7_GLORO</name>
<sequence length="621" mass="61871">MKGTGVTPIGSSLFGQQNTLGQQQQGGLFAKPAATTSAPTFPSATTASSLFGGQPQTGGLFGAAKPAGSSLFGAATSQPSGGLFGQQQQPSSAFGSTTAGGAGLFGQNKPSAFGQVSQPSIFGGQPTTGGMFGGTAPSSVGGFGTATTTTTGLFGGQPQQGAFSFGQQPQQAVGSTNLFGAKPSQPFGFGAPSAPVFASKFAPPIGEDQMQLKGTPHKVSTKQMCISSMKEHEHKSLEEIRVDDYIAGRIKNTGATSVASSSLFGQQSALGQQQQGGLFAKPTGGLFSATTSAPTFPSATTASSLFGGQPQTGGLFGAAKPAGSSLFGAATSQPSGGLFGQQQQPSSAFGSTTAGGAGLFGQNKPSAFGQVSQPSIFGGQPTTGGMFGGTAPSSVGGFGTATTTTTGLFGGQPQQGAFSFGQQPQQAIGTGSIFGAQQQQPATGGLFGQAPATNLLQKPAQPSVFGTTTPQNMAGAGMFGTGFSQPTGFGGAAAAGSPPIILGSNVNISGIQQAIISAQLSSLPYGDSPLLKSPAVSPSSKALDDIASLQRQLHLSNRRLDGPSMFGSPKSDKSLATTQLDTTKTIGSFAFRGIRGCFGTSSIAQAQIKRRFAFEIDAIGR</sequence>
<keyword evidence="12" id="KW-1185">Reference proteome</keyword>
<dbReference type="AlphaFoldDB" id="A0A914I1T7"/>
<dbReference type="GO" id="GO:0003723">
    <property type="term" value="F:RNA binding"/>
    <property type="evidence" value="ECO:0007669"/>
    <property type="project" value="TreeGrafter"/>
</dbReference>
<reference evidence="13" key="1">
    <citation type="submission" date="2022-11" db="UniProtKB">
        <authorList>
            <consortium name="WormBaseParasite"/>
        </authorList>
    </citation>
    <scope>IDENTIFICATION</scope>
</reference>
<dbReference type="PANTHER" id="PTHR23198">
    <property type="entry name" value="NUCLEOPORIN"/>
    <property type="match status" value="1"/>
</dbReference>
<evidence type="ECO:0000256" key="6">
    <source>
        <dbReference type="ARBA" id="ARBA00022816"/>
    </source>
</evidence>
<dbReference type="PANTHER" id="PTHR23198:SF6">
    <property type="entry name" value="NUCLEAR PORE COMPLEX PROTEIN NUP98-NUP96"/>
    <property type="match status" value="1"/>
</dbReference>
<evidence type="ECO:0000256" key="3">
    <source>
        <dbReference type="ARBA" id="ARBA00008926"/>
    </source>
</evidence>
<evidence type="ECO:0000256" key="9">
    <source>
        <dbReference type="ARBA" id="ARBA00023132"/>
    </source>
</evidence>
<dbReference type="GO" id="GO:0031965">
    <property type="term" value="C:nuclear membrane"/>
    <property type="evidence" value="ECO:0007669"/>
    <property type="project" value="UniProtKB-SubCell"/>
</dbReference>
<feature type="region of interest" description="Disordered" evidence="11">
    <location>
        <begin position="23"/>
        <end position="50"/>
    </location>
</feature>
<keyword evidence="10" id="KW-0539">Nucleus</keyword>
<dbReference type="GO" id="GO:0008139">
    <property type="term" value="F:nuclear localization sequence binding"/>
    <property type="evidence" value="ECO:0007669"/>
    <property type="project" value="TreeGrafter"/>
</dbReference>
<dbReference type="Pfam" id="PF13634">
    <property type="entry name" value="Nucleoporin_FG"/>
    <property type="match status" value="4"/>
</dbReference>
<evidence type="ECO:0000256" key="2">
    <source>
        <dbReference type="ARBA" id="ARBA00004620"/>
    </source>
</evidence>
<evidence type="ECO:0000256" key="7">
    <source>
        <dbReference type="ARBA" id="ARBA00022927"/>
    </source>
</evidence>
<evidence type="ECO:0000313" key="12">
    <source>
        <dbReference type="Proteomes" id="UP000887572"/>
    </source>
</evidence>
<protein>
    <recommendedName>
        <fullName evidence="4">Nuclear pore complex protein Nup98-Nup96</fullName>
    </recommendedName>
</protein>
<dbReference type="Pfam" id="PF21240">
    <property type="entry name" value="Nup98_GLEBS"/>
    <property type="match status" value="1"/>
</dbReference>
<evidence type="ECO:0000256" key="1">
    <source>
        <dbReference type="ARBA" id="ARBA00004567"/>
    </source>
</evidence>
<keyword evidence="5" id="KW-0813">Transport</keyword>
<proteinExistence type="inferred from homology"/>
<keyword evidence="7" id="KW-0653">Protein transport</keyword>
<dbReference type="GO" id="GO:0034398">
    <property type="term" value="P:telomere tethering at nuclear periphery"/>
    <property type="evidence" value="ECO:0007669"/>
    <property type="project" value="TreeGrafter"/>
</dbReference>
<evidence type="ECO:0000256" key="5">
    <source>
        <dbReference type="ARBA" id="ARBA00022448"/>
    </source>
</evidence>
<keyword evidence="6" id="KW-0509">mRNA transport</keyword>
<dbReference type="Gene3D" id="1.10.10.2360">
    <property type="match status" value="1"/>
</dbReference>
<evidence type="ECO:0000313" key="13">
    <source>
        <dbReference type="WBParaSite" id="Gr19_v10_g5823.t1"/>
    </source>
</evidence>
<dbReference type="GO" id="GO:0006405">
    <property type="term" value="P:RNA export from nucleus"/>
    <property type="evidence" value="ECO:0007669"/>
    <property type="project" value="TreeGrafter"/>
</dbReference>
<dbReference type="GO" id="GO:0044614">
    <property type="term" value="C:nuclear pore cytoplasmic filaments"/>
    <property type="evidence" value="ECO:0007669"/>
    <property type="project" value="TreeGrafter"/>
</dbReference>
<dbReference type="WBParaSite" id="Gr19_v10_g5823.t1">
    <property type="protein sequence ID" value="Gr19_v10_g5823.t1"/>
    <property type="gene ID" value="Gr19_v10_g5823"/>
</dbReference>
<dbReference type="FunFam" id="1.10.10.2360:FF:000001">
    <property type="entry name" value="Nuclear pore complex protein Nup98-Nup96"/>
    <property type="match status" value="1"/>
</dbReference>